<dbReference type="EMBL" id="LVXG01000003">
    <property type="protein sequence ID" value="OQP54559.1"/>
    <property type="molecule type" value="Genomic_DNA"/>
</dbReference>
<name>A0A1V9F828_9BACT</name>
<gene>
    <name evidence="2" type="ORF">A4H97_21560</name>
</gene>
<sequence>MYTEQNLIELEQFFNSVTLPAQIQLSQSEHIADVKKFKDAHLIACRSNIGNNTFSAFFNRLVTLKKILSGEIPEPKYYQYRGFIDAHNRNLN</sequence>
<protein>
    <recommendedName>
        <fullName evidence="1">DUF6965 domain-containing protein</fullName>
    </recommendedName>
</protein>
<dbReference type="InterPro" id="IPR054238">
    <property type="entry name" value="DUF6965"/>
</dbReference>
<feature type="domain" description="DUF6965" evidence="1">
    <location>
        <begin position="7"/>
        <end position="69"/>
    </location>
</feature>
<dbReference type="Proteomes" id="UP000192610">
    <property type="component" value="Unassembled WGS sequence"/>
</dbReference>
<reference evidence="3" key="1">
    <citation type="submission" date="2016-04" db="EMBL/GenBank/DDBJ databases">
        <authorList>
            <person name="Chen L."/>
            <person name="Zhuang W."/>
            <person name="Wang G."/>
        </authorList>
    </citation>
    <scope>NUCLEOTIDE SEQUENCE [LARGE SCALE GENOMIC DNA]</scope>
    <source>
        <strain evidence="3">17621</strain>
    </source>
</reference>
<dbReference type="RefSeq" id="WP_081197387.1">
    <property type="nucleotide sequence ID" value="NZ_FOCZ01000003.1"/>
</dbReference>
<dbReference type="Pfam" id="PF22292">
    <property type="entry name" value="DUF6965"/>
    <property type="match status" value="1"/>
</dbReference>
<evidence type="ECO:0000313" key="2">
    <source>
        <dbReference type="EMBL" id="OQP54559.1"/>
    </source>
</evidence>
<organism evidence="2 3">
    <name type="scientific">Niastella yeongjuensis</name>
    <dbReference type="NCBI Taxonomy" id="354355"/>
    <lineage>
        <taxon>Bacteria</taxon>
        <taxon>Pseudomonadati</taxon>
        <taxon>Bacteroidota</taxon>
        <taxon>Chitinophagia</taxon>
        <taxon>Chitinophagales</taxon>
        <taxon>Chitinophagaceae</taxon>
        <taxon>Niastella</taxon>
    </lineage>
</organism>
<comment type="caution">
    <text evidence="2">The sequence shown here is derived from an EMBL/GenBank/DDBJ whole genome shotgun (WGS) entry which is preliminary data.</text>
</comment>
<accession>A0A1V9F828</accession>
<evidence type="ECO:0000259" key="1">
    <source>
        <dbReference type="Pfam" id="PF22292"/>
    </source>
</evidence>
<evidence type="ECO:0000313" key="3">
    <source>
        <dbReference type="Proteomes" id="UP000192610"/>
    </source>
</evidence>
<keyword evidence="3" id="KW-1185">Reference proteome</keyword>
<dbReference type="AlphaFoldDB" id="A0A1V9F828"/>
<proteinExistence type="predicted"/>